<proteinExistence type="predicted"/>
<feature type="compositionally biased region" description="Basic and acidic residues" evidence="1">
    <location>
        <begin position="357"/>
        <end position="369"/>
    </location>
</feature>
<gene>
    <name evidence="3" type="ORF">BPAE_0078g00140</name>
</gene>
<keyword evidence="2" id="KW-0812">Transmembrane</keyword>
<keyword evidence="4" id="KW-1185">Reference proteome</keyword>
<feature type="transmembrane region" description="Helical" evidence="2">
    <location>
        <begin position="38"/>
        <end position="56"/>
    </location>
</feature>
<dbReference type="EMBL" id="PQXI01000078">
    <property type="protein sequence ID" value="TGO25515.1"/>
    <property type="molecule type" value="Genomic_DNA"/>
</dbReference>
<evidence type="ECO:0000313" key="3">
    <source>
        <dbReference type="EMBL" id="TGO25515.1"/>
    </source>
</evidence>
<evidence type="ECO:0000313" key="4">
    <source>
        <dbReference type="Proteomes" id="UP000297910"/>
    </source>
</evidence>
<keyword evidence="2" id="KW-1133">Transmembrane helix</keyword>
<evidence type="ECO:0000256" key="2">
    <source>
        <dbReference type="SAM" id="Phobius"/>
    </source>
</evidence>
<dbReference type="AlphaFoldDB" id="A0A4Z1FLX4"/>
<feature type="region of interest" description="Disordered" evidence="1">
    <location>
        <begin position="65"/>
        <end position="90"/>
    </location>
</feature>
<keyword evidence="2" id="KW-0472">Membrane</keyword>
<accession>A0A4Z1FLX4</accession>
<feature type="transmembrane region" description="Helical" evidence="2">
    <location>
        <begin position="96"/>
        <end position="117"/>
    </location>
</feature>
<name>A0A4Z1FLX4_9HELO</name>
<evidence type="ECO:0000256" key="1">
    <source>
        <dbReference type="SAM" id="MobiDB-lite"/>
    </source>
</evidence>
<dbReference type="Proteomes" id="UP000297910">
    <property type="component" value="Unassembled WGS sequence"/>
</dbReference>
<feature type="region of interest" description="Disordered" evidence="1">
    <location>
        <begin position="340"/>
        <end position="377"/>
    </location>
</feature>
<reference evidence="3 4" key="1">
    <citation type="submission" date="2017-12" db="EMBL/GenBank/DDBJ databases">
        <title>Comparative genomics of Botrytis spp.</title>
        <authorList>
            <person name="Valero-Jimenez C.A."/>
            <person name="Tapia P."/>
            <person name="Veloso J."/>
            <person name="Silva-Moreno E."/>
            <person name="Staats M."/>
            <person name="Valdes J.H."/>
            <person name="Van Kan J.A.L."/>
        </authorList>
    </citation>
    <scope>NUCLEOTIDE SEQUENCE [LARGE SCALE GENOMIC DNA]</scope>
    <source>
        <strain evidence="3 4">Bp0003</strain>
    </source>
</reference>
<comment type="caution">
    <text evidence="3">The sequence shown here is derived from an EMBL/GenBank/DDBJ whole genome shotgun (WGS) entry which is preliminary data.</text>
</comment>
<organism evidence="3 4">
    <name type="scientific">Botrytis paeoniae</name>
    <dbReference type="NCBI Taxonomy" id="278948"/>
    <lineage>
        <taxon>Eukaryota</taxon>
        <taxon>Fungi</taxon>
        <taxon>Dikarya</taxon>
        <taxon>Ascomycota</taxon>
        <taxon>Pezizomycotina</taxon>
        <taxon>Leotiomycetes</taxon>
        <taxon>Helotiales</taxon>
        <taxon>Sclerotiniaceae</taxon>
        <taxon>Botrytis</taxon>
    </lineage>
</organism>
<protein>
    <submittedName>
        <fullName evidence="3">Uncharacterized protein</fullName>
    </submittedName>
</protein>
<sequence>MDDSSLRELQGLDLEHQSEVISSIPLNLAFTSFLIENLFAWFWMIGIQYFLFKVLYQHQPQNRTRHQSEKSLRPSCSSHCENPTSEIEPPSPGESYFLIILCWLLHSLLNILLISLLNTFISLLSTPETTQTYLEWRSTIYNLHYWAFSTGDESPIYGFAKLLVLEVIFSWFLSQVSQWVMDTIIPFLGELRRHYDFRGVLKSVGRRTREIYKFMLIVDWSHDFEFSQSPNAQLLNGSDASTSPDENYKQQKEQIIELSRQRSEGLSTEKGIQERKLDWKLIIDASALNEMKEMLGPAGGFGELGFSVAMDRVCLGAVSRGSSFMVTFGLEGVEGGDCAGGASGSRGVSGDSGSEGKGGEKRERRRGTEIGRNGVRI</sequence>
<feature type="compositionally biased region" description="Polar residues" evidence="1">
    <location>
        <begin position="74"/>
        <end position="85"/>
    </location>
</feature>